<feature type="domain" description="Peptidase C14 caspase" evidence="3">
    <location>
        <begin position="4"/>
        <end position="267"/>
    </location>
</feature>
<dbReference type="InterPro" id="IPR011600">
    <property type="entry name" value="Pept_C14_caspase"/>
</dbReference>
<name>A0A0D0E086_9AGAM</name>
<accession>A0A0D0E086</accession>
<gene>
    <name evidence="4" type="ORF">PAXRUDRAFT_138048</name>
</gene>
<comment type="similarity">
    <text evidence="1">Belongs to the peptidase C14B family.</text>
</comment>
<evidence type="ECO:0000313" key="4">
    <source>
        <dbReference type="EMBL" id="KIK96631.1"/>
    </source>
</evidence>
<reference evidence="4 5" key="1">
    <citation type="submission" date="2014-04" db="EMBL/GenBank/DDBJ databases">
        <authorList>
            <consortium name="DOE Joint Genome Institute"/>
            <person name="Kuo A."/>
            <person name="Kohler A."/>
            <person name="Jargeat P."/>
            <person name="Nagy L.G."/>
            <person name="Floudas D."/>
            <person name="Copeland A."/>
            <person name="Barry K.W."/>
            <person name="Cichocki N."/>
            <person name="Veneault-Fourrey C."/>
            <person name="LaButti K."/>
            <person name="Lindquist E.A."/>
            <person name="Lipzen A."/>
            <person name="Lundell T."/>
            <person name="Morin E."/>
            <person name="Murat C."/>
            <person name="Sun H."/>
            <person name="Tunlid A."/>
            <person name="Henrissat B."/>
            <person name="Grigoriev I.V."/>
            <person name="Hibbett D.S."/>
            <person name="Martin F."/>
            <person name="Nordberg H.P."/>
            <person name="Cantor M.N."/>
            <person name="Hua S.X."/>
        </authorList>
    </citation>
    <scope>NUCLEOTIDE SEQUENCE [LARGE SCALE GENOMIC DNA]</scope>
    <source>
        <strain evidence="4 5">Ve08.2h10</strain>
    </source>
</reference>
<sequence>MGKKRALLIAVQHVRSNPSQGIAALAKLPWAHRDARNLKDHLIASHSYKEEDVILMLDDKGHERHLWPTHKNILKQIDRLVSDALEDSRFFFYYSGHALQEKYQNKEEADGRDEEIVSADGKRILDDLLHVHLIKPLEKVKGSKLFALFDCCHSETLLDLQQTNGPNPYSREWKVESGRVFKGQLWASSNLRIPLTPGCSKTHCKPVRYCPPVPRQEGESLPGTPTPDTENIAPVKVGEAQNLRVICLSACRDSQNARDDDERKMTFTKVDFEIQSRQSFQTDYNFIASTFWMPLVLYFLLWFRSHHA</sequence>
<dbReference type="Proteomes" id="UP000054538">
    <property type="component" value="Unassembled WGS sequence"/>
</dbReference>
<evidence type="ECO:0000313" key="5">
    <source>
        <dbReference type="Proteomes" id="UP000054538"/>
    </source>
</evidence>
<evidence type="ECO:0000256" key="2">
    <source>
        <dbReference type="SAM" id="Phobius"/>
    </source>
</evidence>
<dbReference type="InParanoid" id="A0A0D0E086"/>
<protein>
    <recommendedName>
        <fullName evidence="3">Peptidase C14 caspase domain-containing protein</fullName>
    </recommendedName>
</protein>
<keyword evidence="2" id="KW-0812">Transmembrane</keyword>
<evidence type="ECO:0000256" key="1">
    <source>
        <dbReference type="ARBA" id="ARBA00009005"/>
    </source>
</evidence>
<dbReference type="Pfam" id="PF00656">
    <property type="entry name" value="Peptidase_C14"/>
    <property type="match status" value="1"/>
</dbReference>
<feature type="transmembrane region" description="Helical" evidence="2">
    <location>
        <begin position="284"/>
        <end position="303"/>
    </location>
</feature>
<dbReference type="GO" id="GO:0005737">
    <property type="term" value="C:cytoplasm"/>
    <property type="evidence" value="ECO:0007669"/>
    <property type="project" value="TreeGrafter"/>
</dbReference>
<proteinExistence type="inferred from homology"/>
<dbReference type="Gene3D" id="3.40.50.12660">
    <property type="match status" value="1"/>
</dbReference>
<dbReference type="GO" id="GO:0006508">
    <property type="term" value="P:proteolysis"/>
    <property type="evidence" value="ECO:0007669"/>
    <property type="project" value="InterPro"/>
</dbReference>
<reference evidence="5" key="2">
    <citation type="submission" date="2015-01" db="EMBL/GenBank/DDBJ databases">
        <title>Evolutionary Origins and Diversification of the Mycorrhizal Mutualists.</title>
        <authorList>
            <consortium name="DOE Joint Genome Institute"/>
            <consortium name="Mycorrhizal Genomics Consortium"/>
            <person name="Kohler A."/>
            <person name="Kuo A."/>
            <person name="Nagy L.G."/>
            <person name="Floudas D."/>
            <person name="Copeland A."/>
            <person name="Barry K.W."/>
            <person name="Cichocki N."/>
            <person name="Veneault-Fourrey C."/>
            <person name="LaButti K."/>
            <person name="Lindquist E.A."/>
            <person name="Lipzen A."/>
            <person name="Lundell T."/>
            <person name="Morin E."/>
            <person name="Murat C."/>
            <person name="Riley R."/>
            <person name="Ohm R."/>
            <person name="Sun H."/>
            <person name="Tunlid A."/>
            <person name="Henrissat B."/>
            <person name="Grigoriev I.V."/>
            <person name="Hibbett D.S."/>
            <person name="Martin F."/>
        </authorList>
    </citation>
    <scope>NUCLEOTIDE SEQUENCE [LARGE SCALE GENOMIC DNA]</scope>
    <source>
        <strain evidence="5">Ve08.2h10</strain>
    </source>
</reference>
<dbReference type="HOGENOM" id="CLU_029389_6_0_1"/>
<dbReference type="PANTHER" id="PTHR48104:SF30">
    <property type="entry name" value="METACASPASE-1"/>
    <property type="match status" value="1"/>
</dbReference>
<dbReference type="InterPro" id="IPR050452">
    <property type="entry name" value="Metacaspase"/>
</dbReference>
<dbReference type="AlphaFoldDB" id="A0A0D0E086"/>
<dbReference type="EMBL" id="KN824976">
    <property type="protein sequence ID" value="KIK96631.1"/>
    <property type="molecule type" value="Genomic_DNA"/>
</dbReference>
<keyword evidence="2" id="KW-0472">Membrane</keyword>
<dbReference type="OrthoDB" id="3223806at2759"/>
<dbReference type="PANTHER" id="PTHR48104">
    <property type="entry name" value="METACASPASE-4"/>
    <property type="match status" value="1"/>
</dbReference>
<dbReference type="GO" id="GO:0004197">
    <property type="term" value="F:cysteine-type endopeptidase activity"/>
    <property type="evidence" value="ECO:0007669"/>
    <property type="project" value="InterPro"/>
</dbReference>
<organism evidence="4 5">
    <name type="scientific">Paxillus rubicundulus Ve08.2h10</name>
    <dbReference type="NCBI Taxonomy" id="930991"/>
    <lineage>
        <taxon>Eukaryota</taxon>
        <taxon>Fungi</taxon>
        <taxon>Dikarya</taxon>
        <taxon>Basidiomycota</taxon>
        <taxon>Agaricomycotina</taxon>
        <taxon>Agaricomycetes</taxon>
        <taxon>Agaricomycetidae</taxon>
        <taxon>Boletales</taxon>
        <taxon>Paxilineae</taxon>
        <taxon>Paxillaceae</taxon>
        <taxon>Paxillus</taxon>
    </lineage>
</organism>
<keyword evidence="2" id="KW-1133">Transmembrane helix</keyword>
<evidence type="ECO:0000259" key="3">
    <source>
        <dbReference type="Pfam" id="PF00656"/>
    </source>
</evidence>
<keyword evidence="5" id="KW-1185">Reference proteome</keyword>